<proteinExistence type="predicted"/>
<keyword evidence="4" id="KW-1185">Reference proteome</keyword>
<dbReference type="InterPro" id="IPR058208">
    <property type="entry name" value="PACE"/>
</dbReference>
<feature type="domain" description="Chlorhexidine efflux transporter" evidence="2">
    <location>
        <begin position="72"/>
        <end position="134"/>
    </location>
</feature>
<evidence type="ECO:0000256" key="1">
    <source>
        <dbReference type="SAM" id="Phobius"/>
    </source>
</evidence>
<keyword evidence="1" id="KW-1133">Transmembrane helix</keyword>
<evidence type="ECO:0000313" key="4">
    <source>
        <dbReference type="Proteomes" id="UP001222118"/>
    </source>
</evidence>
<dbReference type="Pfam" id="PF05232">
    <property type="entry name" value="BTP"/>
    <property type="match status" value="2"/>
</dbReference>
<gene>
    <name evidence="3" type="ORF">PSQ90_11135</name>
</gene>
<dbReference type="Proteomes" id="UP001222118">
    <property type="component" value="Chromosome"/>
</dbReference>
<dbReference type="InterPro" id="IPR007896">
    <property type="entry name" value="BTP_bacteria"/>
</dbReference>
<evidence type="ECO:0000259" key="2">
    <source>
        <dbReference type="Pfam" id="PF05232"/>
    </source>
</evidence>
<feature type="domain" description="Chlorhexidine efflux transporter" evidence="2">
    <location>
        <begin position="2"/>
        <end position="65"/>
    </location>
</feature>
<dbReference type="NCBIfam" id="NF033664">
    <property type="entry name" value="PACE_transport"/>
    <property type="match status" value="1"/>
</dbReference>
<accession>A0ABY7YUS8</accession>
<reference evidence="3 4" key="1">
    <citation type="submission" date="2023-02" db="EMBL/GenBank/DDBJ databases">
        <title>Devosia chondri sp. nov., isolated from the phycosphere of marine algae.</title>
        <authorList>
            <person name="Kim J.M."/>
            <person name="Lee J.K."/>
            <person name="Choi B.J."/>
            <person name="Bayburt H."/>
            <person name="Jeon C.O."/>
        </authorList>
    </citation>
    <scope>NUCLEOTIDE SEQUENCE [LARGE SCALE GENOMIC DNA]</scope>
    <source>
        <strain evidence="3 4">G2-5</strain>
    </source>
</reference>
<keyword evidence="1" id="KW-0472">Membrane</keyword>
<keyword evidence="1" id="KW-0812">Transmembrane</keyword>
<name>A0ABY7YUS8_9HYPH</name>
<feature type="transmembrane region" description="Helical" evidence="1">
    <location>
        <begin position="36"/>
        <end position="55"/>
    </location>
</feature>
<dbReference type="RefSeq" id="WP_282210378.1">
    <property type="nucleotide sequence ID" value="NZ_CP118247.1"/>
</dbReference>
<dbReference type="EMBL" id="CP118247">
    <property type="protein sequence ID" value="WDR04858.1"/>
    <property type="molecule type" value="Genomic_DNA"/>
</dbReference>
<sequence length="146" mass="16712">MRTTWDRIRHAISFEILGLLLVTPLGAWVFDKPLHEIGVISLVGATLATFWNYAFNLAFDHAMARLRGRVQKTPLIRLVHVVLFELGLLVLLMPFIAWYLGISFMDALLMDISFALFYMVYAFCFNWAYDLVFPIPELKTPVASNA</sequence>
<feature type="transmembrane region" description="Helical" evidence="1">
    <location>
        <begin position="12"/>
        <end position="30"/>
    </location>
</feature>
<feature type="transmembrane region" description="Helical" evidence="1">
    <location>
        <begin position="75"/>
        <end position="101"/>
    </location>
</feature>
<evidence type="ECO:0000313" key="3">
    <source>
        <dbReference type="EMBL" id="WDR04858.1"/>
    </source>
</evidence>
<feature type="transmembrane region" description="Helical" evidence="1">
    <location>
        <begin position="107"/>
        <end position="129"/>
    </location>
</feature>
<organism evidence="3 4">
    <name type="scientific">Devosia rhodophyticola</name>
    <dbReference type="NCBI Taxonomy" id="3026423"/>
    <lineage>
        <taxon>Bacteria</taxon>
        <taxon>Pseudomonadati</taxon>
        <taxon>Pseudomonadota</taxon>
        <taxon>Alphaproteobacteria</taxon>
        <taxon>Hyphomicrobiales</taxon>
        <taxon>Devosiaceae</taxon>
        <taxon>Devosia</taxon>
    </lineage>
</organism>
<protein>
    <submittedName>
        <fullName evidence="3">PACE efflux transporter</fullName>
    </submittedName>
</protein>